<dbReference type="KEGG" id="spt:SPA2406"/>
<proteinExistence type="predicted"/>
<dbReference type="Pfam" id="PF17466">
    <property type="entry name" value="NinD"/>
    <property type="match status" value="1"/>
</dbReference>
<reference evidence="1 3" key="1">
    <citation type="journal article" date="2004" name="Nat. Genet.">
        <title>Comparison of genome degradation in Paratyphi A and Typhi, human-restricted serovars of Salmonella enterica that cause typhoid.</title>
        <authorList>
            <person name="McClelland M."/>
            <person name="Sanderson K.E."/>
            <person name="Clifton S.W."/>
            <person name="Latreille P."/>
            <person name="Porwollik S."/>
            <person name="Sabo A."/>
            <person name="Meyer R."/>
            <person name="Bieri T."/>
            <person name="Ozersky P."/>
            <person name="McLellan M."/>
            <person name="Harkins C.R."/>
            <person name="Wang C."/>
            <person name="Nguyen C."/>
            <person name="Berghoff A."/>
            <person name="Elliott G."/>
            <person name="Kohlberg S."/>
            <person name="Strong C."/>
            <person name="Du F."/>
            <person name="Carter J."/>
            <person name="Kremizki C."/>
            <person name="Layman D."/>
            <person name="Leonard S."/>
            <person name="Sun H."/>
            <person name="Fulton L."/>
            <person name="Nash W."/>
            <person name="Miner T."/>
            <person name="Minx P."/>
            <person name="Delehaunty K."/>
            <person name="Fronick C."/>
            <person name="Magrini V."/>
            <person name="Nhan M."/>
            <person name="Warren W."/>
            <person name="Florea L."/>
            <person name="Spieth J."/>
            <person name="Wilson R.K."/>
        </authorList>
    </citation>
    <scope>NUCLEOTIDE SEQUENCE [LARGE SCALE GENOMIC DNA]</scope>
    <source>
        <strain evidence="1">ATCC 9150</strain>
        <strain evidence="3">ATCC 9150 / SARB42</strain>
    </source>
</reference>
<reference evidence="2" key="3">
    <citation type="submission" date="2018-07" db="EMBL/GenBank/DDBJ databases">
        <authorList>
            <consortium name="NCBI Pathogen Detection Project"/>
        </authorList>
    </citation>
    <scope>NUCLEOTIDE SEQUENCE</scope>
    <source>
        <strain evidence="2">ATCC 9150</strain>
    </source>
</reference>
<dbReference type="RefSeq" id="WP_000679702.1">
    <property type="nucleotide sequence ID" value="NC_006511.1"/>
</dbReference>
<dbReference type="AlphaFoldDB" id="A0A0H2WSI4"/>
<dbReference type="EMBL" id="DAASTS010000026">
    <property type="protein sequence ID" value="HAE6988249.1"/>
    <property type="molecule type" value="Genomic_DNA"/>
</dbReference>
<reference evidence="2" key="2">
    <citation type="journal article" date="2018" name="Genome Biol.">
        <title>SKESA: strategic k-mer extension for scrupulous assemblies.</title>
        <authorList>
            <person name="Souvorov A."/>
            <person name="Agarwala R."/>
            <person name="Lipman D.J."/>
        </authorList>
    </citation>
    <scope>NUCLEOTIDE SEQUENCE</scope>
    <source>
        <strain evidence="2">ATCC 9150</strain>
    </source>
</reference>
<evidence type="ECO:0000313" key="3">
    <source>
        <dbReference type="Proteomes" id="UP000008185"/>
    </source>
</evidence>
<dbReference type="Proteomes" id="UP000008185">
    <property type="component" value="Chromosome"/>
</dbReference>
<sequence>MKHCYRCGESKDDYRFRPNQPYWHQWCIRCERSPVGNFPLPETKEDVWHDSDEVSPT</sequence>
<organism evidence="1 3">
    <name type="scientific">Salmonella paratyphi A (strain ATCC 9150 / SARB42)</name>
    <dbReference type="NCBI Taxonomy" id="295319"/>
    <lineage>
        <taxon>Bacteria</taxon>
        <taxon>Pseudomonadati</taxon>
        <taxon>Pseudomonadota</taxon>
        <taxon>Gammaproteobacteria</taxon>
        <taxon>Enterobacterales</taxon>
        <taxon>Enterobacteriaceae</taxon>
        <taxon>Salmonella</taxon>
    </lineage>
</organism>
<protein>
    <submittedName>
        <fullName evidence="2">Protein ninD</fullName>
    </submittedName>
</protein>
<accession>A0A0H2WSI4</accession>
<evidence type="ECO:0000313" key="2">
    <source>
        <dbReference type="EMBL" id="HAE6988249.1"/>
    </source>
</evidence>
<dbReference type="EMBL" id="CP000026">
    <property type="protein sequence ID" value="AAV78287.1"/>
    <property type="molecule type" value="Genomic_DNA"/>
</dbReference>
<dbReference type="HOGENOM" id="CLU_2989535_0_0_6"/>
<dbReference type="SMR" id="A0A0H2WSI4"/>
<dbReference type="InterPro" id="IPR035346">
    <property type="entry name" value="NinD"/>
</dbReference>
<gene>
    <name evidence="1" type="primary">ninD</name>
    <name evidence="1" type="ordered locus">SPA2406</name>
    <name evidence="2" type="ORF">GNB70_004048</name>
</gene>
<name>A0A0H2WSI4_SALPA</name>
<evidence type="ECO:0000313" key="1">
    <source>
        <dbReference type="EMBL" id="AAV78287.1"/>
    </source>
</evidence>